<proteinExistence type="predicted"/>
<dbReference type="InterPro" id="IPR036390">
    <property type="entry name" value="WH_DNA-bd_sf"/>
</dbReference>
<dbReference type="Proteomes" id="UP000660262">
    <property type="component" value="Unassembled WGS sequence"/>
</dbReference>
<dbReference type="PANTHER" id="PTHR13022:SF0">
    <property type="entry name" value="EUKARYOTIC TRANSLATION INITIATION FACTOR 3 SUBUNIT K"/>
    <property type="match status" value="1"/>
</dbReference>
<dbReference type="Pfam" id="PF10075">
    <property type="entry name" value="CSN8_PSD8_EIF3K"/>
    <property type="match status" value="1"/>
</dbReference>
<organism evidence="2 3">
    <name type="scientific">Pycnococcus provasolii</name>
    <dbReference type="NCBI Taxonomy" id="41880"/>
    <lineage>
        <taxon>Eukaryota</taxon>
        <taxon>Viridiplantae</taxon>
        <taxon>Chlorophyta</taxon>
        <taxon>Pseudoscourfieldiophyceae</taxon>
        <taxon>Pseudoscourfieldiales</taxon>
        <taxon>Pycnococcaceae</taxon>
        <taxon>Pycnococcus</taxon>
    </lineage>
</organism>
<dbReference type="PANTHER" id="PTHR13022">
    <property type="entry name" value="EUKARYOTIC TRANSLATION INITIATION FACTOR 3 SUBUNIT 11"/>
    <property type="match status" value="1"/>
</dbReference>
<dbReference type="GO" id="GO:0006446">
    <property type="term" value="P:regulation of translational initiation"/>
    <property type="evidence" value="ECO:0007669"/>
    <property type="project" value="InterPro"/>
</dbReference>
<dbReference type="InterPro" id="IPR009374">
    <property type="entry name" value="eIF3k"/>
</dbReference>
<reference evidence="2" key="1">
    <citation type="submission" date="2020-10" db="EMBL/GenBank/DDBJ databases">
        <title>Unveiling of a novel bifunctional photoreceptor, Dualchrome1, isolated from a cosmopolitan green alga.</title>
        <authorList>
            <person name="Suzuki S."/>
            <person name="Kawachi M."/>
        </authorList>
    </citation>
    <scope>NUCLEOTIDE SEQUENCE</scope>
    <source>
        <strain evidence="2">NIES 2893</strain>
    </source>
</reference>
<name>A0A830HCA4_9CHLO</name>
<dbReference type="InterPro" id="IPR016024">
    <property type="entry name" value="ARM-type_fold"/>
</dbReference>
<gene>
    <name evidence="2" type="ORF">PPROV_000345700</name>
</gene>
<evidence type="ECO:0000313" key="2">
    <source>
        <dbReference type="EMBL" id="GHP04704.1"/>
    </source>
</evidence>
<dbReference type="GO" id="GO:0005852">
    <property type="term" value="C:eukaryotic translation initiation factor 3 complex"/>
    <property type="evidence" value="ECO:0007669"/>
    <property type="project" value="InterPro"/>
</dbReference>
<dbReference type="GO" id="GO:0043022">
    <property type="term" value="F:ribosome binding"/>
    <property type="evidence" value="ECO:0007669"/>
    <property type="project" value="InterPro"/>
</dbReference>
<accession>A0A830HCA4</accession>
<dbReference type="EMBL" id="BNJQ01000008">
    <property type="protein sequence ID" value="GHP04704.1"/>
    <property type="molecule type" value="Genomic_DNA"/>
</dbReference>
<keyword evidence="2" id="KW-0648">Protein biosynthesis</keyword>
<dbReference type="SUPFAM" id="SSF48371">
    <property type="entry name" value="ARM repeat"/>
    <property type="match status" value="1"/>
</dbReference>
<dbReference type="InterPro" id="IPR033464">
    <property type="entry name" value="CSN8_PSD8_EIF3K"/>
</dbReference>
<keyword evidence="2" id="KW-0396">Initiation factor</keyword>
<dbReference type="InterPro" id="IPR036388">
    <property type="entry name" value="WH-like_DNA-bd_sf"/>
</dbReference>
<evidence type="ECO:0000313" key="3">
    <source>
        <dbReference type="Proteomes" id="UP000660262"/>
    </source>
</evidence>
<comment type="caution">
    <text evidence="2">The sequence shown here is derived from an EMBL/GenBank/DDBJ whole genome shotgun (WGS) entry which is preliminary data.</text>
</comment>
<sequence length="221" mass="23184">MKIAGADRYNDALLADLEANVQRQASMEATFDTNANYALLRHYLTAGAFHTANQTTSAAHTTARILVLALMRLPEPHFNLALAILPGPVQATPTIAGLAEAAHALETARFADFWTTIGAGADAATHPVAAAALSVPGFEDAVRRYALDVVALAYTKAPKEVVAEATHLNGADLEAYIAKHRPTWRSESDGFVIPQADDAAARNSADAGGIGVAQLAPFLTA</sequence>
<dbReference type="Gene3D" id="1.10.10.10">
    <property type="entry name" value="Winged helix-like DNA-binding domain superfamily/Winged helix DNA-binding domain"/>
    <property type="match status" value="1"/>
</dbReference>
<dbReference type="SUPFAM" id="SSF46785">
    <property type="entry name" value="Winged helix' DNA-binding domain"/>
    <property type="match status" value="1"/>
</dbReference>
<dbReference type="OrthoDB" id="337745at2759"/>
<keyword evidence="3" id="KW-1185">Reference proteome</keyword>
<dbReference type="AlphaFoldDB" id="A0A830HCA4"/>
<dbReference type="Gene3D" id="1.25.40.250">
    <property type="entry name" value="ARM repeat, domain 1"/>
    <property type="match status" value="1"/>
</dbReference>
<evidence type="ECO:0000259" key="1">
    <source>
        <dbReference type="Pfam" id="PF10075"/>
    </source>
</evidence>
<protein>
    <submittedName>
        <fullName evidence="2">Eukaryotic translation initiation factor 3 subunit K</fullName>
    </submittedName>
</protein>
<dbReference type="GO" id="GO:0003743">
    <property type="term" value="F:translation initiation factor activity"/>
    <property type="evidence" value="ECO:0007669"/>
    <property type="project" value="UniProtKB-KW"/>
</dbReference>
<dbReference type="InterPro" id="IPR016020">
    <property type="entry name" value="Transl_init_fac_sub12_N_euk"/>
</dbReference>
<feature type="domain" description="CSN8/PSMD8/EIF3K" evidence="1">
    <location>
        <begin position="60"/>
        <end position="198"/>
    </location>
</feature>